<dbReference type="RefSeq" id="WP_068141263.1">
    <property type="nucleotide sequence ID" value="NZ_CP042914.1"/>
</dbReference>
<proteinExistence type="predicted"/>
<dbReference type="InterPro" id="IPR011453">
    <property type="entry name" value="DUF1559"/>
</dbReference>
<dbReference type="SUPFAM" id="SSF54523">
    <property type="entry name" value="Pili subunits"/>
    <property type="match status" value="1"/>
</dbReference>
<dbReference type="Proteomes" id="UP000325286">
    <property type="component" value="Chromosome"/>
</dbReference>
<accession>A0A5B9R1R2</accession>
<dbReference type="EMBL" id="CP042914">
    <property type="protein sequence ID" value="QEG40151.1"/>
    <property type="molecule type" value="Genomic_DNA"/>
</dbReference>
<dbReference type="Pfam" id="PF07963">
    <property type="entry name" value="N_methyl"/>
    <property type="match status" value="1"/>
</dbReference>
<name>A0A5B9R1R2_9BACT</name>
<sequence>MSQRHLRARMGFTLVELLVVIAIIGVLVGLLLPAVQAAREAARRMSCSNQMKQIALGTHNFHDTYGKFPYATRDRLAGDDGSTWATGHIQILPFIEGDAIADRWDPEEPHNSTVDTDGDGWTNDSLKKEIIPTYLCPTMSLPSGPLAGDRAPMSYLFCSGTPDVSMLHYAVYYGLPEPSFDGAIVPIKTYLAAGETPGPNHRHPTKFRDVLDGTSNTFLAGETDFMPAGVPSTSYGGVWAYGYAGYSWGSTHHRFNRHDNTSTVYGAFRSQHPGGAEFALVDGSVRFLAETVDNVIYQAVSTRAGSEVATLP</sequence>
<dbReference type="PANTHER" id="PTHR30093:SF2">
    <property type="entry name" value="TYPE II SECRETION SYSTEM PROTEIN H"/>
    <property type="match status" value="1"/>
</dbReference>
<gene>
    <name evidence="2" type="ORF">UC8_21570</name>
</gene>
<feature type="domain" description="DUF1559" evidence="1">
    <location>
        <begin position="36"/>
        <end position="293"/>
    </location>
</feature>
<evidence type="ECO:0000313" key="3">
    <source>
        <dbReference type="Proteomes" id="UP000325286"/>
    </source>
</evidence>
<dbReference type="OrthoDB" id="263324at2"/>
<protein>
    <recommendedName>
        <fullName evidence="1">DUF1559 domain-containing protein</fullName>
    </recommendedName>
</protein>
<dbReference type="PANTHER" id="PTHR30093">
    <property type="entry name" value="GENERAL SECRETION PATHWAY PROTEIN G"/>
    <property type="match status" value="1"/>
</dbReference>
<dbReference type="InterPro" id="IPR045584">
    <property type="entry name" value="Pilin-like"/>
</dbReference>
<dbReference type="AlphaFoldDB" id="A0A5B9R1R2"/>
<dbReference type="InterPro" id="IPR012902">
    <property type="entry name" value="N_methyl_site"/>
</dbReference>
<evidence type="ECO:0000259" key="1">
    <source>
        <dbReference type="Pfam" id="PF07596"/>
    </source>
</evidence>
<reference evidence="2 3" key="1">
    <citation type="submission" date="2019-08" db="EMBL/GenBank/DDBJ databases">
        <title>Deep-cultivation of Planctomycetes and their phenomic and genomic characterization uncovers novel biology.</title>
        <authorList>
            <person name="Wiegand S."/>
            <person name="Jogler M."/>
            <person name="Boedeker C."/>
            <person name="Pinto D."/>
            <person name="Vollmers J."/>
            <person name="Rivas-Marin E."/>
            <person name="Kohn T."/>
            <person name="Peeters S.H."/>
            <person name="Heuer A."/>
            <person name="Rast P."/>
            <person name="Oberbeckmann S."/>
            <person name="Bunk B."/>
            <person name="Jeske O."/>
            <person name="Meyerdierks A."/>
            <person name="Storesund J.E."/>
            <person name="Kallscheuer N."/>
            <person name="Luecker S."/>
            <person name="Lage O.M."/>
            <person name="Pohl T."/>
            <person name="Merkel B.J."/>
            <person name="Hornburger P."/>
            <person name="Mueller R.-W."/>
            <person name="Bruemmer F."/>
            <person name="Labrenz M."/>
            <person name="Spormann A.M."/>
            <person name="Op den Camp H."/>
            <person name="Overmann J."/>
            <person name="Amann R."/>
            <person name="Jetten M.S.M."/>
            <person name="Mascher T."/>
            <person name="Medema M.H."/>
            <person name="Devos D.P."/>
            <person name="Kaster A.-K."/>
            <person name="Ovreas L."/>
            <person name="Rohde M."/>
            <person name="Galperin M.Y."/>
            <person name="Jogler C."/>
        </authorList>
    </citation>
    <scope>NUCLEOTIDE SEQUENCE [LARGE SCALE GENOMIC DNA]</scope>
    <source>
        <strain evidence="2 3">UC8</strain>
    </source>
</reference>
<dbReference type="InterPro" id="IPR027558">
    <property type="entry name" value="Pre_pil_HX9DG_C"/>
</dbReference>
<organism evidence="2 3">
    <name type="scientific">Roseimaritima ulvae</name>
    <dbReference type="NCBI Taxonomy" id="980254"/>
    <lineage>
        <taxon>Bacteria</taxon>
        <taxon>Pseudomonadati</taxon>
        <taxon>Planctomycetota</taxon>
        <taxon>Planctomycetia</taxon>
        <taxon>Pirellulales</taxon>
        <taxon>Pirellulaceae</taxon>
        <taxon>Roseimaritima</taxon>
    </lineage>
</organism>
<dbReference type="Pfam" id="PF07596">
    <property type="entry name" value="SBP_bac_10"/>
    <property type="match status" value="1"/>
</dbReference>
<evidence type="ECO:0000313" key="2">
    <source>
        <dbReference type="EMBL" id="QEG40151.1"/>
    </source>
</evidence>
<dbReference type="NCBIfam" id="TIGR04294">
    <property type="entry name" value="pre_pil_HX9DG"/>
    <property type="match status" value="1"/>
</dbReference>
<dbReference type="Gene3D" id="3.30.700.10">
    <property type="entry name" value="Glycoprotein, Type 4 Pilin"/>
    <property type="match status" value="1"/>
</dbReference>
<dbReference type="NCBIfam" id="TIGR02532">
    <property type="entry name" value="IV_pilin_GFxxxE"/>
    <property type="match status" value="1"/>
</dbReference>
<dbReference type="KEGG" id="rul:UC8_21570"/>
<keyword evidence="3" id="KW-1185">Reference proteome</keyword>